<keyword evidence="1" id="KW-1133">Transmembrane helix</keyword>
<feature type="transmembrane region" description="Helical" evidence="1">
    <location>
        <begin position="115"/>
        <end position="133"/>
    </location>
</feature>
<evidence type="ECO:0000313" key="2">
    <source>
        <dbReference type="EMBL" id="GAA1402375.1"/>
    </source>
</evidence>
<protein>
    <submittedName>
        <fullName evidence="2">Uncharacterized protein</fullName>
    </submittedName>
</protein>
<keyword evidence="1" id="KW-0812">Transmembrane</keyword>
<accession>A0ABN1YAE9</accession>
<feature type="transmembrane region" description="Helical" evidence="1">
    <location>
        <begin position="58"/>
        <end position="84"/>
    </location>
</feature>
<organism evidence="2 3">
    <name type="scientific">Pseudonocardia kongjuensis</name>
    <dbReference type="NCBI Taxonomy" id="102227"/>
    <lineage>
        <taxon>Bacteria</taxon>
        <taxon>Bacillati</taxon>
        <taxon>Actinomycetota</taxon>
        <taxon>Actinomycetes</taxon>
        <taxon>Pseudonocardiales</taxon>
        <taxon>Pseudonocardiaceae</taxon>
        <taxon>Pseudonocardia</taxon>
    </lineage>
</organism>
<feature type="transmembrane region" description="Helical" evidence="1">
    <location>
        <begin position="31"/>
        <end position="52"/>
    </location>
</feature>
<sequence>MLPILGAVAEEQRNDVPAAPRVPENVKVSGLLVAVQGVVGVVVAVVLGLRAFEAGGPRLYYGLAESGIFLLMGGAVVGIGYGLVRGLHGCRTPAIVVQLLLLPVVYSLLGPSRQLLWGIVCGLYVVLTFMLLISEQSKRWALGEDEPGS</sequence>
<proteinExistence type="predicted"/>
<evidence type="ECO:0000313" key="3">
    <source>
        <dbReference type="Proteomes" id="UP001501414"/>
    </source>
</evidence>
<gene>
    <name evidence="2" type="ORF">GCM10009613_62210</name>
</gene>
<keyword evidence="1" id="KW-0472">Membrane</keyword>
<name>A0ABN1YAE9_9PSEU</name>
<dbReference type="EMBL" id="BAAAJK010000053">
    <property type="protein sequence ID" value="GAA1402375.1"/>
    <property type="molecule type" value="Genomic_DNA"/>
</dbReference>
<feature type="transmembrane region" description="Helical" evidence="1">
    <location>
        <begin position="91"/>
        <end position="109"/>
    </location>
</feature>
<dbReference type="Proteomes" id="UP001501414">
    <property type="component" value="Unassembled WGS sequence"/>
</dbReference>
<evidence type="ECO:0000256" key="1">
    <source>
        <dbReference type="SAM" id="Phobius"/>
    </source>
</evidence>
<keyword evidence="3" id="KW-1185">Reference proteome</keyword>
<comment type="caution">
    <text evidence="2">The sequence shown here is derived from an EMBL/GenBank/DDBJ whole genome shotgun (WGS) entry which is preliminary data.</text>
</comment>
<reference evidence="2 3" key="1">
    <citation type="journal article" date="2019" name="Int. J. Syst. Evol. Microbiol.">
        <title>The Global Catalogue of Microorganisms (GCM) 10K type strain sequencing project: providing services to taxonomists for standard genome sequencing and annotation.</title>
        <authorList>
            <consortium name="The Broad Institute Genomics Platform"/>
            <consortium name="The Broad Institute Genome Sequencing Center for Infectious Disease"/>
            <person name="Wu L."/>
            <person name="Ma J."/>
        </authorList>
    </citation>
    <scope>NUCLEOTIDE SEQUENCE [LARGE SCALE GENOMIC DNA]</scope>
    <source>
        <strain evidence="2 3">JCM 11896</strain>
    </source>
</reference>